<feature type="transmembrane region" description="Helical" evidence="4">
    <location>
        <begin position="6"/>
        <end position="32"/>
    </location>
</feature>
<name>A0ABT8YZZ0_9SPIR</name>
<evidence type="ECO:0000256" key="2">
    <source>
        <dbReference type="ARBA" id="ARBA00023125"/>
    </source>
</evidence>
<dbReference type="SUPFAM" id="SSF46894">
    <property type="entry name" value="C-terminal effector domain of the bipartite response regulators"/>
    <property type="match status" value="1"/>
</dbReference>
<dbReference type="PANTHER" id="PTHR44688">
    <property type="entry name" value="DNA-BINDING TRANSCRIPTIONAL ACTIVATOR DEVR_DOSR"/>
    <property type="match status" value="1"/>
</dbReference>
<proteinExistence type="predicted"/>
<evidence type="ECO:0000256" key="4">
    <source>
        <dbReference type="SAM" id="Phobius"/>
    </source>
</evidence>
<keyword evidence="7" id="KW-1185">Reference proteome</keyword>
<evidence type="ECO:0000256" key="3">
    <source>
        <dbReference type="ARBA" id="ARBA00023163"/>
    </source>
</evidence>
<accession>A0ABT8YZZ0</accession>
<feature type="transmembrane region" description="Helical" evidence="4">
    <location>
        <begin position="168"/>
        <end position="191"/>
    </location>
</feature>
<keyword evidence="4" id="KW-0472">Membrane</keyword>
<dbReference type="PROSITE" id="PS50043">
    <property type="entry name" value="HTH_LUXR_2"/>
    <property type="match status" value="1"/>
</dbReference>
<keyword evidence="2" id="KW-0238">DNA-binding</keyword>
<dbReference type="PROSITE" id="PS00622">
    <property type="entry name" value="HTH_LUXR_1"/>
    <property type="match status" value="1"/>
</dbReference>
<feature type="domain" description="HTH luxR-type" evidence="5">
    <location>
        <begin position="257"/>
        <end position="320"/>
    </location>
</feature>
<dbReference type="RefSeq" id="WP_304386249.1">
    <property type="nucleotide sequence ID" value="NZ_JAUPBL010000170.1"/>
</dbReference>
<keyword evidence="3" id="KW-0804">Transcription</keyword>
<comment type="caution">
    <text evidence="6">The sequence shown here is derived from an EMBL/GenBank/DDBJ whole genome shotgun (WGS) entry which is preliminary data.</text>
</comment>
<keyword evidence="4" id="KW-0812">Transmembrane</keyword>
<feature type="transmembrane region" description="Helical" evidence="4">
    <location>
        <begin position="136"/>
        <end position="156"/>
    </location>
</feature>
<feature type="transmembrane region" description="Helical" evidence="4">
    <location>
        <begin position="111"/>
        <end position="130"/>
    </location>
</feature>
<dbReference type="CDD" id="cd06170">
    <property type="entry name" value="LuxR_C_like"/>
    <property type="match status" value="1"/>
</dbReference>
<dbReference type="InterPro" id="IPR036388">
    <property type="entry name" value="WH-like_DNA-bd_sf"/>
</dbReference>
<dbReference type="EMBL" id="JAUPBM010000207">
    <property type="protein sequence ID" value="MDO7021457.1"/>
    <property type="molecule type" value="Genomic_DNA"/>
</dbReference>
<keyword evidence="1" id="KW-0805">Transcription regulation</keyword>
<dbReference type="Gene3D" id="1.10.10.10">
    <property type="entry name" value="Winged helix-like DNA-binding domain superfamily/Winged helix DNA-binding domain"/>
    <property type="match status" value="1"/>
</dbReference>
<evidence type="ECO:0000313" key="7">
    <source>
        <dbReference type="Proteomes" id="UP001175147"/>
    </source>
</evidence>
<feature type="transmembrane region" description="Helical" evidence="4">
    <location>
        <begin position="78"/>
        <end position="99"/>
    </location>
</feature>
<dbReference type="Pfam" id="PF00196">
    <property type="entry name" value="GerE"/>
    <property type="match status" value="1"/>
</dbReference>
<evidence type="ECO:0000256" key="1">
    <source>
        <dbReference type="ARBA" id="ARBA00023015"/>
    </source>
</evidence>
<dbReference type="InterPro" id="IPR000792">
    <property type="entry name" value="Tscrpt_reg_LuxR_C"/>
</dbReference>
<evidence type="ECO:0000313" key="6">
    <source>
        <dbReference type="EMBL" id="MDO7021457.1"/>
    </source>
</evidence>
<feature type="transmembrane region" description="Helical" evidence="4">
    <location>
        <begin position="39"/>
        <end position="58"/>
    </location>
</feature>
<feature type="transmembrane region" description="Helical" evidence="4">
    <location>
        <begin position="203"/>
        <end position="225"/>
    </location>
</feature>
<sequence>MNYILGYGLLLAYLFGFIIGFSAILFSIIYYIIERVAWLKYYIVFLFTFAFLLFIRAIKLLSFLTVPSFMSGNIFNTLYFFSFSVAMSLMLYFIPAFLYRFLNLKWTFKENIIYIIVSVTHFVLGILGILTRFDIYIISSIIFYISIIVIFIIGILNYKKIEDKTIKFIVKILGIITIIIYPVLIYQLIIYRREAADIGSMDITLVLFYIWWNLVMLGYLSWYFISIVKSKNIFNSSNTKLDNNNIDETKKLSNIEDVENSVNLTKREREILSYLLDGKTNKEVSLILDISLNTVNNHVANIYEKSGVKNRVELVNKFTK</sequence>
<organism evidence="6 7">
    <name type="scientific">Brachyspira innocens</name>
    <dbReference type="NCBI Taxonomy" id="13264"/>
    <lineage>
        <taxon>Bacteria</taxon>
        <taxon>Pseudomonadati</taxon>
        <taxon>Spirochaetota</taxon>
        <taxon>Spirochaetia</taxon>
        <taxon>Brachyspirales</taxon>
        <taxon>Brachyspiraceae</taxon>
        <taxon>Brachyspira</taxon>
    </lineage>
</organism>
<reference evidence="6" key="1">
    <citation type="submission" date="2023-07" db="EMBL/GenBank/DDBJ databases">
        <title>Mucosal microbiota of week-old chicken and adult hens.</title>
        <authorList>
            <person name="Volf J."/>
            <person name="Karasova D."/>
            <person name="Crhanova M."/>
            <person name="Faldynova M."/>
            <person name="Prikrylova H."/>
            <person name="Zeman M."/>
            <person name="Babak V."/>
            <person name="Rajova J."/>
            <person name="Rychlik I."/>
        </authorList>
    </citation>
    <scope>NUCLEOTIDE SEQUENCE</scope>
    <source>
        <strain evidence="6">ET902</strain>
    </source>
</reference>
<dbReference type="SMART" id="SM00421">
    <property type="entry name" value="HTH_LUXR"/>
    <property type="match status" value="1"/>
</dbReference>
<dbReference type="PRINTS" id="PR00038">
    <property type="entry name" value="HTHLUXR"/>
</dbReference>
<gene>
    <name evidence="6" type="ORF">Q5M86_11805</name>
</gene>
<evidence type="ECO:0000259" key="5">
    <source>
        <dbReference type="PROSITE" id="PS50043"/>
    </source>
</evidence>
<protein>
    <submittedName>
        <fullName evidence="6">Helix-turn-helix transcriptional regulator</fullName>
    </submittedName>
</protein>
<keyword evidence="4" id="KW-1133">Transmembrane helix</keyword>
<dbReference type="PANTHER" id="PTHR44688:SF16">
    <property type="entry name" value="DNA-BINDING TRANSCRIPTIONAL ACTIVATOR DEVR_DOSR"/>
    <property type="match status" value="1"/>
</dbReference>
<dbReference type="InterPro" id="IPR016032">
    <property type="entry name" value="Sig_transdc_resp-reg_C-effctor"/>
</dbReference>
<dbReference type="Proteomes" id="UP001175147">
    <property type="component" value="Unassembled WGS sequence"/>
</dbReference>